<gene>
    <name evidence="2" type="ORF">B0I32_12651</name>
</gene>
<dbReference type="OrthoDB" id="3267263at2"/>
<proteinExistence type="predicted"/>
<feature type="transmembrane region" description="Helical" evidence="1">
    <location>
        <begin position="76"/>
        <end position="98"/>
    </location>
</feature>
<dbReference type="AlphaFoldDB" id="A0A2T0MDK6"/>
<sequence>MRIFARAHQLPPRLAAAAIILDSGLGKAHADEQGAAATHGMATTTYPFLGRMEPAAFVRLLSKSEIALGVALATPFVPSLLAGAALTGFAAGLLGLYLRTPGMRQEGSLRPAPQGLAVAKDVWLLGIGLGLVIEELRERDHH</sequence>
<organism evidence="2 3">
    <name type="scientific">Nonomuraea fuscirosea</name>
    <dbReference type="NCBI Taxonomy" id="1291556"/>
    <lineage>
        <taxon>Bacteria</taxon>
        <taxon>Bacillati</taxon>
        <taxon>Actinomycetota</taxon>
        <taxon>Actinomycetes</taxon>
        <taxon>Streptosporangiales</taxon>
        <taxon>Streptosporangiaceae</taxon>
        <taxon>Nonomuraea</taxon>
    </lineage>
</organism>
<reference evidence="2 3" key="1">
    <citation type="submission" date="2018-03" db="EMBL/GenBank/DDBJ databases">
        <title>Genomic Encyclopedia of Type Strains, Phase III (KMG-III): the genomes of soil and plant-associated and newly described type strains.</title>
        <authorList>
            <person name="Whitman W."/>
        </authorList>
    </citation>
    <scope>NUCLEOTIDE SEQUENCE [LARGE SCALE GENOMIC DNA]</scope>
    <source>
        <strain evidence="2 3">CGMCC 4.7104</strain>
    </source>
</reference>
<dbReference type="Proteomes" id="UP000238312">
    <property type="component" value="Unassembled WGS sequence"/>
</dbReference>
<keyword evidence="1" id="KW-0812">Transmembrane</keyword>
<keyword evidence="3" id="KW-1185">Reference proteome</keyword>
<accession>A0A2T0MDK6</accession>
<dbReference type="RefSeq" id="WP_106250311.1">
    <property type="nucleotide sequence ID" value="NZ_PVNG01000026.1"/>
</dbReference>
<keyword evidence="1" id="KW-0472">Membrane</keyword>
<name>A0A2T0MDK6_9ACTN</name>
<evidence type="ECO:0000313" key="2">
    <source>
        <dbReference type="EMBL" id="PRX55591.1"/>
    </source>
</evidence>
<dbReference type="EMBL" id="PVNG01000026">
    <property type="protein sequence ID" value="PRX55591.1"/>
    <property type="molecule type" value="Genomic_DNA"/>
</dbReference>
<comment type="caution">
    <text evidence="2">The sequence shown here is derived from an EMBL/GenBank/DDBJ whole genome shotgun (WGS) entry which is preliminary data.</text>
</comment>
<evidence type="ECO:0008006" key="4">
    <source>
        <dbReference type="Google" id="ProtNLM"/>
    </source>
</evidence>
<evidence type="ECO:0000313" key="3">
    <source>
        <dbReference type="Proteomes" id="UP000238312"/>
    </source>
</evidence>
<evidence type="ECO:0000256" key="1">
    <source>
        <dbReference type="SAM" id="Phobius"/>
    </source>
</evidence>
<keyword evidence="1" id="KW-1133">Transmembrane helix</keyword>
<protein>
    <recommendedName>
        <fullName evidence="4">DoxX-like protein</fullName>
    </recommendedName>
</protein>